<dbReference type="EMBL" id="CAJVCH010570787">
    <property type="protein sequence ID" value="CAG7835874.1"/>
    <property type="molecule type" value="Genomic_DNA"/>
</dbReference>
<gene>
    <name evidence="2" type="ORF">AFUS01_LOCUS45189</name>
</gene>
<name>A0A8J2PWJ6_9HEXA</name>
<feature type="transmembrane region" description="Helical" evidence="1">
    <location>
        <begin position="108"/>
        <end position="127"/>
    </location>
</feature>
<feature type="transmembrane region" description="Helical" evidence="1">
    <location>
        <begin position="76"/>
        <end position="96"/>
    </location>
</feature>
<proteinExistence type="predicted"/>
<evidence type="ECO:0000256" key="1">
    <source>
        <dbReference type="SAM" id="Phobius"/>
    </source>
</evidence>
<sequence length="172" mass="19866">MADLYILQIVNGFSWILGFIFFIINTVYLDDVITKSHDPETNSTSFDLDTLNDCFNNSTDLVDNAVSYKHPITLEIFAILGIWLSLFQICLTTVLFRRLEDMYSWKLWWRIHSLFGVVSILIFIVVLDQHAHTFSGSKGNAMVGFSMIECIFCLATSFFVFVVARRESFEEF</sequence>
<protein>
    <recommendedName>
        <fullName evidence="4">Cytochrome b561 domain-containing protein</fullName>
    </recommendedName>
</protein>
<dbReference type="Proteomes" id="UP000708208">
    <property type="component" value="Unassembled WGS sequence"/>
</dbReference>
<reference evidence="2" key="1">
    <citation type="submission" date="2021-06" db="EMBL/GenBank/DDBJ databases">
        <authorList>
            <person name="Hodson N. C."/>
            <person name="Mongue J. A."/>
            <person name="Jaron S. K."/>
        </authorList>
    </citation>
    <scope>NUCLEOTIDE SEQUENCE</scope>
</reference>
<evidence type="ECO:0008006" key="4">
    <source>
        <dbReference type="Google" id="ProtNLM"/>
    </source>
</evidence>
<keyword evidence="3" id="KW-1185">Reference proteome</keyword>
<feature type="transmembrane region" description="Helical" evidence="1">
    <location>
        <begin position="139"/>
        <end position="164"/>
    </location>
</feature>
<comment type="caution">
    <text evidence="2">The sequence shown here is derived from an EMBL/GenBank/DDBJ whole genome shotgun (WGS) entry which is preliminary data.</text>
</comment>
<accession>A0A8J2PWJ6</accession>
<organism evidence="2 3">
    <name type="scientific">Allacma fusca</name>
    <dbReference type="NCBI Taxonomy" id="39272"/>
    <lineage>
        <taxon>Eukaryota</taxon>
        <taxon>Metazoa</taxon>
        <taxon>Ecdysozoa</taxon>
        <taxon>Arthropoda</taxon>
        <taxon>Hexapoda</taxon>
        <taxon>Collembola</taxon>
        <taxon>Symphypleona</taxon>
        <taxon>Sminthuridae</taxon>
        <taxon>Allacma</taxon>
    </lineage>
</organism>
<evidence type="ECO:0000313" key="2">
    <source>
        <dbReference type="EMBL" id="CAG7835874.1"/>
    </source>
</evidence>
<keyword evidence="1" id="KW-1133">Transmembrane helix</keyword>
<evidence type="ECO:0000313" key="3">
    <source>
        <dbReference type="Proteomes" id="UP000708208"/>
    </source>
</evidence>
<keyword evidence="1" id="KW-0812">Transmembrane</keyword>
<dbReference type="AlphaFoldDB" id="A0A8J2PWJ6"/>
<feature type="transmembrane region" description="Helical" evidence="1">
    <location>
        <begin position="12"/>
        <end position="29"/>
    </location>
</feature>
<keyword evidence="1" id="KW-0472">Membrane</keyword>